<organism evidence="3">
    <name type="scientific">Fagus sylvatica</name>
    <name type="common">Beechnut</name>
    <dbReference type="NCBI Taxonomy" id="28930"/>
    <lineage>
        <taxon>Eukaryota</taxon>
        <taxon>Viridiplantae</taxon>
        <taxon>Streptophyta</taxon>
        <taxon>Embryophyta</taxon>
        <taxon>Tracheophyta</taxon>
        <taxon>Spermatophyta</taxon>
        <taxon>Magnoliopsida</taxon>
        <taxon>eudicotyledons</taxon>
        <taxon>Gunneridae</taxon>
        <taxon>Pentapetalae</taxon>
        <taxon>rosids</taxon>
        <taxon>fabids</taxon>
        <taxon>Fagales</taxon>
        <taxon>Fagaceae</taxon>
        <taxon>Fagus</taxon>
    </lineage>
</organism>
<keyword evidence="2" id="KW-1133">Transmembrane helix</keyword>
<evidence type="ECO:0000256" key="1">
    <source>
        <dbReference type="SAM" id="MobiDB-lite"/>
    </source>
</evidence>
<dbReference type="PANTHER" id="PTHR36715">
    <property type="entry name" value="BNAANNG41370D PROTEIN"/>
    <property type="match status" value="1"/>
</dbReference>
<accession>A0A2N9G5G4</accession>
<evidence type="ECO:0008006" key="4">
    <source>
        <dbReference type="Google" id="ProtNLM"/>
    </source>
</evidence>
<gene>
    <name evidence="3" type="ORF">FSB_LOCUS22680</name>
</gene>
<keyword evidence="2" id="KW-0812">Transmembrane</keyword>
<sequence>MEIPVINRISDLEFSLQNPSMFSSLFSLSGIEAIRFWKWGALVLALVASFGTIVNGLKVLIVKFRRVSQIASEPLFKLVDDDDIYSSDDDDTCSTSSSLEDEREDDDGDESESEPMDEDFRVSGSGRGIMGSQGQSRKSKLRQRFSWTDLASGRSVVKLWDNLGLGLNFDGDFDSDGDGDDDSVISVYDMNREQRLTSLCGGKSRVTAVTTSRSIVTAADEDVFGNVSLRMWDTRVRCRIPQILAEWGPQLGKKNVAVRYGGGVEKVYVRDDAGEDLTVVGDVRKLSSPLANLTESDVETWWDADAVIVPDGL</sequence>
<protein>
    <recommendedName>
        <fullName evidence="4">Transmembrane protein</fullName>
    </recommendedName>
</protein>
<evidence type="ECO:0000313" key="3">
    <source>
        <dbReference type="EMBL" id="SPC94798.1"/>
    </source>
</evidence>
<feature type="region of interest" description="Disordered" evidence="1">
    <location>
        <begin position="87"/>
        <end position="140"/>
    </location>
</feature>
<evidence type="ECO:0000256" key="2">
    <source>
        <dbReference type="SAM" id="Phobius"/>
    </source>
</evidence>
<proteinExistence type="predicted"/>
<dbReference type="PANTHER" id="PTHR36715:SF1">
    <property type="entry name" value="PROTEIN, PUTATIVE-RELATED"/>
    <property type="match status" value="1"/>
</dbReference>
<feature type="transmembrane region" description="Helical" evidence="2">
    <location>
        <begin position="36"/>
        <end position="57"/>
    </location>
</feature>
<keyword evidence="2" id="KW-0472">Membrane</keyword>
<name>A0A2N9G5G4_FAGSY</name>
<dbReference type="EMBL" id="OIVN01001513">
    <property type="protein sequence ID" value="SPC94798.1"/>
    <property type="molecule type" value="Genomic_DNA"/>
</dbReference>
<reference evidence="3" key="1">
    <citation type="submission" date="2018-02" db="EMBL/GenBank/DDBJ databases">
        <authorList>
            <person name="Cohen D.B."/>
            <person name="Kent A.D."/>
        </authorList>
    </citation>
    <scope>NUCLEOTIDE SEQUENCE</scope>
</reference>
<feature type="compositionally biased region" description="Acidic residues" evidence="1">
    <location>
        <begin position="99"/>
        <end position="117"/>
    </location>
</feature>
<dbReference type="AlphaFoldDB" id="A0A2N9G5G4"/>